<dbReference type="EMBL" id="JAUIRO010000008">
    <property type="protein sequence ID" value="KAK0703234.1"/>
    <property type="molecule type" value="Genomic_DNA"/>
</dbReference>
<dbReference type="Proteomes" id="UP001172101">
    <property type="component" value="Unassembled WGS sequence"/>
</dbReference>
<gene>
    <name evidence="1" type="ORF">B0T26DRAFT_730392</name>
</gene>
<dbReference type="GeneID" id="85326280"/>
<proteinExistence type="predicted"/>
<evidence type="ECO:0000313" key="2">
    <source>
        <dbReference type="Proteomes" id="UP001172101"/>
    </source>
</evidence>
<evidence type="ECO:0000313" key="1">
    <source>
        <dbReference type="EMBL" id="KAK0703234.1"/>
    </source>
</evidence>
<organism evidence="1 2">
    <name type="scientific">Lasiosphaeria miniovina</name>
    <dbReference type="NCBI Taxonomy" id="1954250"/>
    <lineage>
        <taxon>Eukaryota</taxon>
        <taxon>Fungi</taxon>
        <taxon>Dikarya</taxon>
        <taxon>Ascomycota</taxon>
        <taxon>Pezizomycotina</taxon>
        <taxon>Sordariomycetes</taxon>
        <taxon>Sordariomycetidae</taxon>
        <taxon>Sordariales</taxon>
        <taxon>Lasiosphaeriaceae</taxon>
        <taxon>Lasiosphaeria</taxon>
    </lineage>
</organism>
<reference evidence="1" key="1">
    <citation type="submission" date="2023-06" db="EMBL/GenBank/DDBJ databases">
        <title>Genome-scale phylogeny and comparative genomics of the fungal order Sordariales.</title>
        <authorList>
            <consortium name="Lawrence Berkeley National Laboratory"/>
            <person name="Hensen N."/>
            <person name="Bonometti L."/>
            <person name="Westerberg I."/>
            <person name="Brannstrom I.O."/>
            <person name="Guillou S."/>
            <person name="Cros-Aarteil S."/>
            <person name="Calhoun S."/>
            <person name="Haridas S."/>
            <person name="Kuo A."/>
            <person name="Mondo S."/>
            <person name="Pangilinan J."/>
            <person name="Riley R."/>
            <person name="LaButti K."/>
            <person name="Andreopoulos B."/>
            <person name="Lipzen A."/>
            <person name="Chen C."/>
            <person name="Yanf M."/>
            <person name="Daum C."/>
            <person name="Ng V."/>
            <person name="Clum A."/>
            <person name="Steindorff A."/>
            <person name="Ohm R."/>
            <person name="Martin F."/>
            <person name="Silar P."/>
            <person name="Natvig D."/>
            <person name="Lalanne C."/>
            <person name="Gautier V."/>
            <person name="Ament-velasquez S.L."/>
            <person name="Kruys A."/>
            <person name="Hutchinson M.I."/>
            <person name="Powell A.J."/>
            <person name="Barry K."/>
            <person name="Miller A.N."/>
            <person name="Grigoriev I.V."/>
            <person name="Debuchy R."/>
            <person name="Gladieux P."/>
            <person name="Thoren M.H."/>
            <person name="Johannesson H."/>
        </authorList>
    </citation>
    <scope>NUCLEOTIDE SEQUENCE</scope>
    <source>
        <strain evidence="1">SMH2392-1A</strain>
    </source>
</reference>
<protein>
    <submittedName>
        <fullName evidence="1">Uncharacterized protein</fullName>
    </submittedName>
</protein>
<dbReference type="RefSeq" id="XP_060290093.1">
    <property type="nucleotide sequence ID" value="XM_060443010.1"/>
</dbReference>
<name>A0AA40DH24_9PEZI</name>
<dbReference type="AlphaFoldDB" id="A0AA40DH24"/>
<keyword evidence="2" id="KW-1185">Reference proteome</keyword>
<accession>A0AA40DH24</accession>
<sequence length="53" mass="6134">MFWESFAKRRKGPSFIWEREYGGIDATNLLRSWFRLAGGCTEPPAIGWRKEAG</sequence>
<comment type="caution">
    <text evidence="1">The sequence shown here is derived from an EMBL/GenBank/DDBJ whole genome shotgun (WGS) entry which is preliminary data.</text>
</comment>